<accession>A0A7S0ZVX7</accession>
<feature type="region of interest" description="Disordered" evidence="2">
    <location>
        <begin position="368"/>
        <end position="405"/>
    </location>
</feature>
<reference evidence="3" key="1">
    <citation type="submission" date="2021-01" db="EMBL/GenBank/DDBJ databases">
        <authorList>
            <person name="Corre E."/>
            <person name="Pelletier E."/>
            <person name="Niang G."/>
            <person name="Scheremetjew M."/>
            <person name="Finn R."/>
            <person name="Kale V."/>
            <person name="Holt S."/>
            <person name="Cochrane G."/>
            <person name="Meng A."/>
            <person name="Brown T."/>
            <person name="Cohen L."/>
        </authorList>
    </citation>
    <scope>NUCLEOTIDE SEQUENCE</scope>
</reference>
<sequence>MFHSSCGETVNNVGLNGDLNVLGSTYDTSCHLADTDVLEKVRAKPCEYSDKCTGVGGVGLHDTGEANIRWYVQLEESFSGEIAKFEQIALAEGQRIEELEARLNKLKEVKQGKADLTSAELVAQQAEEFQALALRLEDAMSRPIEDVEDLKTRTALLMEGLSVVESQSAAHERDVEGFSVEVDRLTKAARDHNAVVVEFQARSAQQILKIDLECRRHASNISARESSCADISCKLREAADRKRSLVTRIEALESELRTSSQDIAKLDAEVTSGKDRETSVADEVRQLRNYDPVKVVRELEARVKESRLSSSDLEGAACAVQEQLGLKWAICDRLRADMDGVDAQLAVVIAQTMQLDTTAAQMRAQLLGPAKSQPGTPKKRAGGTPVGGKRPLASEVSDSPEPSLNRRIRKMQSGDLSRASVESSIPARSDVTGFLDDVTVLSVMMPEHPSQSRPTVHEGLPDVGLHDPPTRQARGRTTSPKDKMKANDSRCPRSRVVSGR</sequence>
<evidence type="ECO:0000256" key="2">
    <source>
        <dbReference type="SAM" id="MobiDB-lite"/>
    </source>
</evidence>
<proteinExistence type="predicted"/>
<protein>
    <submittedName>
        <fullName evidence="3">Uncharacterized protein</fullName>
    </submittedName>
</protein>
<organism evidence="3">
    <name type="scientific">Noctiluca scintillans</name>
    <name type="common">Sea sparkle</name>
    <name type="synonym">Red tide dinoflagellate</name>
    <dbReference type="NCBI Taxonomy" id="2966"/>
    <lineage>
        <taxon>Eukaryota</taxon>
        <taxon>Sar</taxon>
        <taxon>Alveolata</taxon>
        <taxon>Dinophyceae</taxon>
        <taxon>Noctilucales</taxon>
        <taxon>Noctilucaceae</taxon>
        <taxon>Noctiluca</taxon>
    </lineage>
</organism>
<feature type="coiled-coil region" evidence="1">
    <location>
        <begin position="235"/>
        <end position="269"/>
    </location>
</feature>
<keyword evidence="1" id="KW-0175">Coiled coil</keyword>
<feature type="coiled-coil region" evidence="1">
    <location>
        <begin position="89"/>
        <end position="116"/>
    </location>
</feature>
<dbReference type="AlphaFoldDB" id="A0A7S0ZVX7"/>
<evidence type="ECO:0000256" key="1">
    <source>
        <dbReference type="SAM" id="Coils"/>
    </source>
</evidence>
<dbReference type="EMBL" id="HBFQ01011508">
    <property type="protein sequence ID" value="CAD8833731.1"/>
    <property type="molecule type" value="Transcribed_RNA"/>
</dbReference>
<gene>
    <name evidence="3" type="ORF">NSCI0253_LOCUS8079</name>
</gene>
<name>A0A7S0ZVX7_NOCSC</name>
<feature type="compositionally biased region" description="Basic and acidic residues" evidence="2">
    <location>
        <begin position="455"/>
        <end position="469"/>
    </location>
</feature>
<feature type="compositionally biased region" description="Basic and acidic residues" evidence="2">
    <location>
        <begin position="479"/>
        <end position="491"/>
    </location>
</feature>
<feature type="region of interest" description="Disordered" evidence="2">
    <location>
        <begin position="447"/>
        <end position="500"/>
    </location>
</feature>
<evidence type="ECO:0000313" key="3">
    <source>
        <dbReference type="EMBL" id="CAD8833731.1"/>
    </source>
</evidence>